<accession>A0ABV4UL68</accession>
<proteinExistence type="predicted"/>
<dbReference type="NCBIfam" id="NF033788">
    <property type="entry name" value="HTH_metalloreg"/>
    <property type="match status" value="1"/>
</dbReference>
<dbReference type="Pfam" id="PF12840">
    <property type="entry name" value="HTH_20"/>
    <property type="match status" value="1"/>
</dbReference>
<organism evidence="5 6">
    <name type="scientific">Arthrobacter halodurans</name>
    <dbReference type="NCBI Taxonomy" id="516699"/>
    <lineage>
        <taxon>Bacteria</taxon>
        <taxon>Bacillati</taxon>
        <taxon>Actinomycetota</taxon>
        <taxon>Actinomycetes</taxon>
        <taxon>Micrococcales</taxon>
        <taxon>Micrococcaceae</taxon>
        <taxon>Arthrobacter</taxon>
    </lineage>
</organism>
<protein>
    <submittedName>
        <fullName evidence="5">ArsR/SmtB family transcription factor</fullName>
    </submittedName>
</protein>
<name>A0ABV4UL68_9MICC</name>
<evidence type="ECO:0000256" key="3">
    <source>
        <dbReference type="ARBA" id="ARBA00023163"/>
    </source>
</evidence>
<dbReference type="SMART" id="SM00418">
    <property type="entry name" value="HTH_ARSR"/>
    <property type="match status" value="1"/>
</dbReference>
<dbReference type="SUPFAM" id="SSF46785">
    <property type="entry name" value="Winged helix' DNA-binding domain"/>
    <property type="match status" value="1"/>
</dbReference>
<dbReference type="InterPro" id="IPR036388">
    <property type="entry name" value="WH-like_DNA-bd_sf"/>
</dbReference>
<dbReference type="PANTHER" id="PTHR43132:SF2">
    <property type="entry name" value="ARSENICAL RESISTANCE OPERON REPRESSOR ARSR-RELATED"/>
    <property type="match status" value="1"/>
</dbReference>
<evidence type="ECO:0000256" key="1">
    <source>
        <dbReference type="ARBA" id="ARBA00023015"/>
    </source>
</evidence>
<dbReference type="PANTHER" id="PTHR43132">
    <property type="entry name" value="ARSENICAL RESISTANCE OPERON REPRESSOR ARSR-RELATED"/>
    <property type="match status" value="1"/>
</dbReference>
<feature type="domain" description="HTH arsR-type" evidence="4">
    <location>
        <begin position="16"/>
        <end position="113"/>
    </location>
</feature>
<reference evidence="5 6" key="1">
    <citation type="submission" date="2024-09" db="EMBL/GenBank/DDBJ databases">
        <authorList>
            <person name="Salinas-Garcia M.A."/>
            <person name="Prieme A."/>
        </authorList>
    </citation>
    <scope>NUCLEOTIDE SEQUENCE [LARGE SCALE GENOMIC DNA]</scope>
    <source>
        <strain evidence="5 6">DSM 21081</strain>
    </source>
</reference>
<dbReference type="PRINTS" id="PR00778">
    <property type="entry name" value="HTHARSR"/>
</dbReference>
<dbReference type="CDD" id="cd00090">
    <property type="entry name" value="HTH_ARSR"/>
    <property type="match status" value="1"/>
</dbReference>
<keyword evidence="3" id="KW-0804">Transcription</keyword>
<comment type="caution">
    <text evidence="5">The sequence shown here is derived from an EMBL/GenBank/DDBJ whole genome shotgun (WGS) entry which is preliminary data.</text>
</comment>
<dbReference type="InterPro" id="IPR051011">
    <property type="entry name" value="Metal_resp_trans_reg"/>
</dbReference>
<keyword evidence="2" id="KW-0238">DNA-binding</keyword>
<gene>
    <name evidence="5" type="ORF">ACETWP_05765</name>
</gene>
<dbReference type="InterPro" id="IPR036390">
    <property type="entry name" value="WH_DNA-bd_sf"/>
</dbReference>
<evidence type="ECO:0000259" key="4">
    <source>
        <dbReference type="PROSITE" id="PS50987"/>
    </source>
</evidence>
<dbReference type="InterPro" id="IPR011991">
    <property type="entry name" value="ArsR-like_HTH"/>
</dbReference>
<dbReference type="Gene3D" id="1.10.10.10">
    <property type="entry name" value="Winged helix-like DNA-binding domain superfamily/Winged helix DNA-binding domain"/>
    <property type="match status" value="1"/>
</dbReference>
<dbReference type="PROSITE" id="PS50987">
    <property type="entry name" value="HTH_ARSR_2"/>
    <property type="match status" value="1"/>
</dbReference>
<sequence>MPRGAESEAAVRLAPGQEPLYEIKANLFKALAHPARIRALELIRDAPGGSATVAYLLARINIEASHLSQHLRVLRRHGVVVSERRASNVVYSLAHPGVAALLGIARDFLLDGLEEADAQRAERLLGPGPAEQRAGDAR</sequence>
<dbReference type="InterPro" id="IPR001845">
    <property type="entry name" value="HTH_ArsR_DNA-bd_dom"/>
</dbReference>
<dbReference type="Proteomes" id="UP001575652">
    <property type="component" value="Unassembled WGS sequence"/>
</dbReference>
<evidence type="ECO:0000256" key="2">
    <source>
        <dbReference type="ARBA" id="ARBA00023125"/>
    </source>
</evidence>
<keyword evidence="6" id="KW-1185">Reference proteome</keyword>
<dbReference type="EMBL" id="JBHDLJ010000003">
    <property type="protein sequence ID" value="MFB0834092.1"/>
    <property type="molecule type" value="Genomic_DNA"/>
</dbReference>
<evidence type="ECO:0000313" key="6">
    <source>
        <dbReference type="Proteomes" id="UP001575652"/>
    </source>
</evidence>
<dbReference type="RefSeq" id="WP_373971258.1">
    <property type="nucleotide sequence ID" value="NZ_JBHDLJ010000003.1"/>
</dbReference>
<keyword evidence="1" id="KW-0805">Transcription regulation</keyword>
<evidence type="ECO:0000313" key="5">
    <source>
        <dbReference type="EMBL" id="MFB0834092.1"/>
    </source>
</evidence>